<reference evidence="9" key="1">
    <citation type="submission" date="2021-04" db="EMBL/GenBank/DDBJ databases">
        <title>Genome based classification of Actinospica acidithermotolerans sp. nov., an actinobacterium isolated from an Indonesian hot spring.</title>
        <authorList>
            <person name="Kusuma A.B."/>
            <person name="Putra K.E."/>
            <person name="Nafisah S."/>
            <person name="Loh J."/>
            <person name="Nouioui I."/>
            <person name="Goodfellow M."/>
        </authorList>
    </citation>
    <scope>NUCLEOTIDE SEQUENCE</scope>
    <source>
        <strain evidence="9">DSM 45618</strain>
    </source>
</reference>
<dbReference type="SUPFAM" id="SSF53383">
    <property type="entry name" value="PLP-dependent transferases"/>
    <property type="match status" value="1"/>
</dbReference>
<dbReference type="GO" id="GO:0000105">
    <property type="term" value="P:L-histidine biosynthetic process"/>
    <property type="evidence" value="ECO:0007669"/>
    <property type="project" value="UniProtKB-UniRule"/>
</dbReference>
<comment type="cofactor">
    <cofactor evidence="1 6">
        <name>pyridoxal 5'-phosphate</name>
        <dbReference type="ChEBI" id="CHEBI:597326"/>
    </cofactor>
</comment>
<accession>A0A8J7WN58</accession>
<keyword evidence="6" id="KW-0028">Amino-acid biosynthesis</keyword>
<evidence type="ECO:0000256" key="3">
    <source>
        <dbReference type="ARBA" id="ARBA00022576"/>
    </source>
</evidence>
<evidence type="ECO:0000313" key="10">
    <source>
        <dbReference type="Proteomes" id="UP000677913"/>
    </source>
</evidence>
<feature type="modified residue" description="N6-(pyridoxal phosphate)lysine" evidence="6">
    <location>
        <position position="222"/>
    </location>
</feature>
<keyword evidence="4 6" id="KW-0808">Transferase</keyword>
<comment type="subunit">
    <text evidence="2 6">Homodimer.</text>
</comment>
<dbReference type="RefSeq" id="WP_211468764.1">
    <property type="nucleotide sequence ID" value="NZ_JAGSXH010000049.1"/>
</dbReference>
<dbReference type="Gene3D" id="3.90.1150.10">
    <property type="entry name" value="Aspartate Aminotransferase, domain 1"/>
    <property type="match status" value="1"/>
</dbReference>
<comment type="similarity">
    <text evidence="6">Belongs to the class-II pyridoxal-phosphate-dependent aminotransferase family. Histidinol-phosphate aminotransferase subfamily.</text>
</comment>
<dbReference type="InterPro" id="IPR015424">
    <property type="entry name" value="PyrdxlP-dep_Trfase"/>
</dbReference>
<comment type="pathway">
    <text evidence="6">Amino-acid biosynthesis; L-histidine biosynthesis; L-histidine from 5-phospho-alpha-D-ribose 1-diphosphate: step 7/9.</text>
</comment>
<evidence type="ECO:0000256" key="4">
    <source>
        <dbReference type="ARBA" id="ARBA00022679"/>
    </source>
</evidence>
<dbReference type="CDD" id="cd00609">
    <property type="entry name" value="AAT_like"/>
    <property type="match status" value="1"/>
</dbReference>
<dbReference type="GO" id="GO:0004400">
    <property type="term" value="F:histidinol-phosphate transaminase activity"/>
    <property type="evidence" value="ECO:0007669"/>
    <property type="project" value="UniProtKB-UniRule"/>
</dbReference>
<name>A0A8J7WN58_9ACTN</name>
<dbReference type="NCBIfam" id="NF002878">
    <property type="entry name" value="PRK03321.1"/>
    <property type="match status" value="1"/>
</dbReference>
<protein>
    <recommendedName>
        <fullName evidence="6">Histidinol-phosphate aminotransferase</fullName>
        <ecNumber evidence="6">2.6.1.9</ecNumber>
    </recommendedName>
    <alternativeName>
        <fullName evidence="6">Imidazole acetol-phosphate transaminase</fullName>
    </alternativeName>
</protein>
<dbReference type="PROSITE" id="PS00599">
    <property type="entry name" value="AA_TRANSFER_CLASS_2"/>
    <property type="match status" value="1"/>
</dbReference>
<dbReference type="InterPro" id="IPR015422">
    <property type="entry name" value="PyrdxlP-dep_Trfase_small"/>
</dbReference>
<dbReference type="Proteomes" id="UP000677913">
    <property type="component" value="Unassembled WGS sequence"/>
</dbReference>
<dbReference type="InterPro" id="IPR001917">
    <property type="entry name" value="Aminotrans_II_pyridoxalP_BS"/>
</dbReference>
<dbReference type="InterPro" id="IPR004839">
    <property type="entry name" value="Aminotransferase_I/II_large"/>
</dbReference>
<dbReference type="GO" id="GO:0030170">
    <property type="term" value="F:pyridoxal phosphate binding"/>
    <property type="evidence" value="ECO:0007669"/>
    <property type="project" value="InterPro"/>
</dbReference>
<evidence type="ECO:0000256" key="1">
    <source>
        <dbReference type="ARBA" id="ARBA00001933"/>
    </source>
</evidence>
<dbReference type="PANTHER" id="PTHR43643:SF3">
    <property type="entry name" value="HISTIDINOL-PHOSPHATE AMINOTRANSFERASE"/>
    <property type="match status" value="1"/>
</dbReference>
<keyword evidence="10" id="KW-1185">Reference proteome</keyword>
<evidence type="ECO:0000256" key="5">
    <source>
        <dbReference type="ARBA" id="ARBA00022898"/>
    </source>
</evidence>
<gene>
    <name evidence="6" type="primary">hisC</name>
    <name evidence="9" type="ORF">KGA66_15175</name>
</gene>
<dbReference type="HAMAP" id="MF_01023">
    <property type="entry name" value="HisC_aminotrans_2"/>
    <property type="match status" value="1"/>
</dbReference>
<evidence type="ECO:0000313" key="9">
    <source>
        <dbReference type="EMBL" id="MBS2964398.1"/>
    </source>
</evidence>
<evidence type="ECO:0000256" key="6">
    <source>
        <dbReference type="HAMAP-Rule" id="MF_01023"/>
    </source>
</evidence>
<feature type="domain" description="Aminotransferase class I/classII large" evidence="8">
    <location>
        <begin position="25"/>
        <end position="350"/>
    </location>
</feature>
<dbReference type="AlphaFoldDB" id="A0A8J7WN58"/>
<dbReference type="UniPathway" id="UPA00031">
    <property type="reaction ID" value="UER00012"/>
</dbReference>
<dbReference type="Gene3D" id="3.40.640.10">
    <property type="entry name" value="Type I PLP-dependent aspartate aminotransferase-like (Major domain)"/>
    <property type="match status" value="1"/>
</dbReference>
<evidence type="ECO:0000256" key="7">
    <source>
        <dbReference type="SAM" id="MobiDB-lite"/>
    </source>
</evidence>
<feature type="region of interest" description="Disordered" evidence="7">
    <location>
        <begin position="1"/>
        <end position="27"/>
    </location>
</feature>
<dbReference type="InterPro" id="IPR015421">
    <property type="entry name" value="PyrdxlP-dep_Trfase_major"/>
</dbReference>
<sequence length="358" mass="37503">MPASAQARFAPPSHDAPNAGAGEPIALASNESPFGPLPSVAQAIARAATRVNRYPDMGSAELAGRLALRYGVAAEQIALGAGSAALCLQLVRAACPRGDGEIAFSWRSFEAYPLFAAIAGAGQRRAPLGADHAPDLGALLAALSPATRLVFVCTPNNPTGVAVRAADLDAFVEAVPPGVLIVLDEAYREFVDDDTAADAVATARRWWSRGRDNVAVLRTFSKAYGLAGLRIGYLIAPPAVADAVRRGAPPYDVSALAQAAALASLDADRELAERCGVITHERRRVREALIEAGFDVPASQANFLWLPLAGRATRFAEHCLRRGVLVKAFAEDDGVRVTMGSARENDAFLAAAADFPRG</sequence>
<keyword evidence="6" id="KW-0368">Histidine biosynthesis</keyword>
<dbReference type="EMBL" id="JAGSXH010000049">
    <property type="protein sequence ID" value="MBS2964398.1"/>
    <property type="molecule type" value="Genomic_DNA"/>
</dbReference>
<evidence type="ECO:0000256" key="2">
    <source>
        <dbReference type="ARBA" id="ARBA00011738"/>
    </source>
</evidence>
<comment type="catalytic activity">
    <reaction evidence="6">
        <text>L-histidinol phosphate + 2-oxoglutarate = 3-(imidazol-4-yl)-2-oxopropyl phosphate + L-glutamate</text>
        <dbReference type="Rhea" id="RHEA:23744"/>
        <dbReference type="ChEBI" id="CHEBI:16810"/>
        <dbReference type="ChEBI" id="CHEBI:29985"/>
        <dbReference type="ChEBI" id="CHEBI:57766"/>
        <dbReference type="ChEBI" id="CHEBI:57980"/>
        <dbReference type="EC" id="2.6.1.9"/>
    </reaction>
</comment>
<dbReference type="InterPro" id="IPR050106">
    <property type="entry name" value="HistidinolP_aminotransfase"/>
</dbReference>
<dbReference type="Pfam" id="PF00155">
    <property type="entry name" value="Aminotran_1_2"/>
    <property type="match status" value="1"/>
</dbReference>
<dbReference type="EC" id="2.6.1.9" evidence="6"/>
<comment type="caution">
    <text evidence="9">The sequence shown here is derived from an EMBL/GenBank/DDBJ whole genome shotgun (WGS) entry which is preliminary data.</text>
</comment>
<dbReference type="PANTHER" id="PTHR43643">
    <property type="entry name" value="HISTIDINOL-PHOSPHATE AMINOTRANSFERASE 2"/>
    <property type="match status" value="1"/>
</dbReference>
<dbReference type="InterPro" id="IPR024892">
    <property type="entry name" value="ArAT"/>
</dbReference>
<proteinExistence type="inferred from homology"/>
<evidence type="ECO:0000259" key="8">
    <source>
        <dbReference type="Pfam" id="PF00155"/>
    </source>
</evidence>
<dbReference type="InterPro" id="IPR005861">
    <property type="entry name" value="HisP_aminotrans"/>
</dbReference>
<keyword evidence="3 6" id="KW-0032">Aminotransferase</keyword>
<organism evidence="9 10">
    <name type="scientific">Actinocrinis puniceicyclus</name>
    <dbReference type="NCBI Taxonomy" id="977794"/>
    <lineage>
        <taxon>Bacteria</taxon>
        <taxon>Bacillati</taxon>
        <taxon>Actinomycetota</taxon>
        <taxon>Actinomycetes</taxon>
        <taxon>Catenulisporales</taxon>
        <taxon>Actinospicaceae</taxon>
        <taxon>Actinocrinis</taxon>
    </lineage>
</organism>
<keyword evidence="5 6" id="KW-0663">Pyridoxal phosphate</keyword>